<dbReference type="Gene3D" id="3.40.50.1000">
    <property type="entry name" value="HAD superfamily/HAD-like"/>
    <property type="match status" value="1"/>
</dbReference>
<reference evidence="1" key="1">
    <citation type="journal article" date="2022" name="Int. J. Syst. Evol. Microbiol.">
        <title>Pseudomonas aegrilactucae sp. nov. and Pseudomonas morbosilactucae sp. nov., pathogens causing bacterial rot of lettuce in Japan.</title>
        <authorList>
            <person name="Sawada H."/>
            <person name="Fujikawa T."/>
            <person name="Satou M."/>
        </authorList>
    </citation>
    <scope>NUCLEOTIDE SEQUENCE</scope>
    <source>
        <strain evidence="1">0166_1</strain>
    </source>
</reference>
<dbReference type="KEGG" id="sbae:DSM104329_02764"/>
<keyword evidence="2" id="KW-1185">Reference proteome</keyword>
<name>A0A9E7C0F5_9ACTN</name>
<dbReference type="EMBL" id="CP087164">
    <property type="protein sequence ID" value="UGS36360.1"/>
    <property type="molecule type" value="Genomic_DNA"/>
</dbReference>
<dbReference type="SUPFAM" id="SSF56784">
    <property type="entry name" value="HAD-like"/>
    <property type="match status" value="1"/>
</dbReference>
<organism evidence="1 2">
    <name type="scientific">Capillimicrobium parvum</name>
    <dbReference type="NCBI Taxonomy" id="2884022"/>
    <lineage>
        <taxon>Bacteria</taxon>
        <taxon>Bacillati</taxon>
        <taxon>Actinomycetota</taxon>
        <taxon>Thermoleophilia</taxon>
        <taxon>Solirubrobacterales</taxon>
        <taxon>Capillimicrobiaceae</taxon>
        <taxon>Capillimicrobium</taxon>
    </lineage>
</organism>
<accession>A0A9E7C0F5</accession>
<evidence type="ECO:0000313" key="1">
    <source>
        <dbReference type="EMBL" id="UGS36360.1"/>
    </source>
</evidence>
<dbReference type="AlphaFoldDB" id="A0A9E7C0F5"/>
<dbReference type="InterPro" id="IPR036412">
    <property type="entry name" value="HAD-like_sf"/>
</dbReference>
<gene>
    <name evidence="1" type="ORF">DSM104329_02764</name>
</gene>
<sequence>MFELAFERAGVPRDRILHVAQSLFHDHVPAAELGLDSVWVNRRGEGSPSVRPGADPDMIVADLRTLAQRAGV</sequence>
<dbReference type="Proteomes" id="UP001162834">
    <property type="component" value="Chromosome"/>
</dbReference>
<proteinExistence type="predicted"/>
<evidence type="ECO:0000313" key="2">
    <source>
        <dbReference type="Proteomes" id="UP001162834"/>
    </source>
</evidence>
<dbReference type="InterPro" id="IPR023214">
    <property type="entry name" value="HAD_sf"/>
</dbReference>
<evidence type="ECO:0008006" key="3">
    <source>
        <dbReference type="Google" id="ProtNLM"/>
    </source>
</evidence>
<protein>
    <recommendedName>
        <fullName evidence="3">Haloacid dehalogenase</fullName>
    </recommendedName>
</protein>